<gene>
    <name evidence="1" type="ORF">MSG28_004237</name>
</gene>
<organism evidence="1 2">
    <name type="scientific">Choristoneura fumiferana</name>
    <name type="common">Spruce budworm moth</name>
    <name type="synonym">Archips fumiferana</name>
    <dbReference type="NCBI Taxonomy" id="7141"/>
    <lineage>
        <taxon>Eukaryota</taxon>
        <taxon>Metazoa</taxon>
        <taxon>Ecdysozoa</taxon>
        <taxon>Arthropoda</taxon>
        <taxon>Hexapoda</taxon>
        <taxon>Insecta</taxon>
        <taxon>Pterygota</taxon>
        <taxon>Neoptera</taxon>
        <taxon>Endopterygota</taxon>
        <taxon>Lepidoptera</taxon>
        <taxon>Glossata</taxon>
        <taxon>Ditrysia</taxon>
        <taxon>Tortricoidea</taxon>
        <taxon>Tortricidae</taxon>
        <taxon>Tortricinae</taxon>
        <taxon>Choristoneura</taxon>
    </lineage>
</organism>
<reference evidence="1 2" key="1">
    <citation type="journal article" date="2022" name="Genome Biol. Evol.">
        <title>The Spruce Budworm Genome: Reconstructing the Evolutionary History of Antifreeze Proteins.</title>
        <authorList>
            <person name="Beliveau C."/>
            <person name="Gagne P."/>
            <person name="Picq S."/>
            <person name="Vernygora O."/>
            <person name="Keeling C.I."/>
            <person name="Pinkney K."/>
            <person name="Doucet D."/>
            <person name="Wen F."/>
            <person name="Johnston J.S."/>
            <person name="Maaroufi H."/>
            <person name="Boyle B."/>
            <person name="Laroche J."/>
            <person name="Dewar K."/>
            <person name="Juretic N."/>
            <person name="Blackburn G."/>
            <person name="Nisole A."/>
            <person name="Brunet B."/>
            <person name="Brandao M."/>
            <person name="Lumley L."/>
            <person name="Duan J."/>
            <person name="Quan G."/>
            <person name="Lucarotti C.J."/>
            <person name="Roe A.D."/>
            <person name="Sperling F.A.H."/>
            <person name="Levesque R.C."/>
            <person name="Cusson M."/>
        </authorList>
    </citation>
    <scope>NUCLEOTIDE SEQUENCE [LARGE SCALE GENOMIC DNA]</scope>
    <source>
        <strain evidence="1">Glfc:IPQL:Cfum</strain>
    </source>
</reference>
<accession>A0ACC0KIN5</accession>
<comment type="caution">
    <text evidence="1">The sequence shown here is derived from an EMBL/GenBank/DDBJ whole genome shotgun (WGS) entry which is preliminary data.</text>
</comment>
<proteinExistence type="predicted"/>
<protein>
    <submittedName>
        <fullName evidence="1">Uncharacterized protein</fullName>
    </submittedName>
</protein>
<dbReference type="Proteomes" id="UP001064048">
    <property type="component" value="Chromosome 6"/>
</dbReference>
<evidence type="ECO:0000313" key="2">
    <source>
        <dbReference type="Proteomes" id="UP001064048"/>
    </source>
</evidence>
<evidence type="ECO:0000313" key="1">
    <source>
        <dbReference type="EMBL" id="KAI8436148.1"/>
    </source>
</evidence>
<keyword evidence="2" id="KW-1185">Reference proteome</keyword>
<dbReference type="EMBL" id="CM046106">
    <property type="protein sequence ID" value="KAI8436148.1"/>
    <property type="molecule type" value="Genomic_DNA"/>
</dbReference>
<name>A0ACC0KIN5_CHOFU</name>
<sequence>MANEKVGLLMARQHGRQPAPPSPGHSPPHPAPTGVRAYSCQHWESRLIVPPRPFSAAPSEHSCDAVELKNLTGRSNFDKEVARRIQLGWAAFGKLRDVFSSNIPQCLKTRVFDQCVLPVMTYGAETWSLTVGLLERLRVTQRAMERAMLGVSLRDRIRNTEIRRRTKVTDIAGKICKLKWQWAGHIARRTDNRWGRKVLEWRPRTGRRSVGRPHTRWTDDIVRVAGNRWMQVASCRSLWRSKGEAFVQQWTSSG</sequence>